<dbReference type="STRING" id="1796616.A4V09_15655"/>
<proteinExistence type="predicted"/>
<dbReference type="InterPro" id="IPR003594">
    <property type="entry name" value="HATPase_dom"/>
</dbReference>
<dbReference type="InterPro" id="IPR003660">
    <property type="entry name" value="HAMP_dom"/>
</dbReference>
<keyword evidence="8" id="KW-1185">Reference proteome</keyword>
<dbReference type="GO" id="GO:0000155">
    <property type="term" value="F:phosphorelay sensor kinase activity"/>
    <property type="evidence" value="ECO:0007669"/>
    <property type="project" value="InterPro"/>
</dbReference>
<dbReference type="PANTHER" id="PTHR34220:SF7">
    <property type="entry name" value="SENSOR HISTIDINE KINASE YPDA"/>
    <property type="match status" value="1"/>
</dbReference>
<organism evidence="7 8">
    <name type="scientific">Blautia pseudococcoides</name>
    <dbReference type="NCBI Taxonomy" id="1796616"/>
    <lineage>
        <taxon>Bacteria</taxon>
        <taxon>Bacillati</taxon>
        <taxon>Bacillota</taxon>
        <taxon>Clostridia</taxon>
        <taxon>Lachnospirales</taxon>
        <taxon>Lachnospiraceae</taxon>
        <taxon>Blautia</taxon>
    </lineage>
</organism>
<keyword evidence="2" id="KW-0597">Phosphoprotein</keyword>
<keyword evidence="3" id="KW-0808">Transferase</keyword>
<dbReference type="GO" id="GO:0016020">
    <property type="term" value="C:membrane"/>
    <property type="evidence" value="ECO:0007669"/>
    <property type="project" value="UniProtKB-SubCell"/>
</dbReference>
<protein>
    <submittedName>
        <fullName evidence="7">Sensor histidine kinase</fullName>
    </submittedName>
</protein>
<name>A0A1C7IIF8_9FIRM</name>
<keyword evidence="5" id="KW-1133">Transmembrane helix</keyword>
<feature type="transmembrane region" description="Helical" evidence="5">
    <location>
        <begin position="311"/>
        <end position="333"/>
    </location>
</feature>
<gene>
    <name evidence="7" type="ORF">A4V09_15655</name>
</gene>
<evidence type="ECO:0000256" key="2">
    <source>
        <dbReference type="ARBA" id="ARBA00022553"/>
    </source>
</evidence>
<dbReference type="Proteomes" id="UP000092574">
    <property type="component" value="Chromosome"/>
</dbReference>
<dbReference type="Gene3D" id="3.30.565.10">
    <property type="entry name" value="Histidine kinase-like ATPase, C-terminal domain"/>
    <property type="match status" value="1"/>
</dbReference>
<dbReference type="PANTHER" id="PTHR34220">
    <property type="entry name" value="SENSOR HISTIDINE KINASE YPDA"/>
    <property type="match status" value="1"/>
</dbReference>
<dbReference type="SMART" id="SM00304">
    <property type="entry name" value="HAMP"/>
    <property type="match status" value="1"/>
</dbReference>
<evidence type="ECO:0000256" key="4">
    <source>
        <dbReference type="ARBA" id="ARBA00022777"/>
    </source>
</evidence>
<dbReference type="InterPro" id="IPR010559">
    <property type="entry name" value="Sig_transdc_His_kin_internal"/>
</dbReference>
<evidence type="ECO:0000256" key="1">
    <source>
        <dbReference type="ARBA" id="ARBA00004370"/>
    </source>
</evidence>
<dbReference type="AlphaFoldDB" id="A0A1C7IIF8"/>
<evidence type="ECO:0000259" key="6">
    <source>
        <dbReference type="PROSITE" id="PS50885"/>
    </source>
</evidence>
<dbReference type="CDD" id="cd06225">
    <property type="entry name" value="HAMP"/>
    <property type="match status" value="1"/>
</dbReference>
<dbReference type="Gene3D" id="6.10.340.10">
    <property type="match status" value="1"/>
</dbReference>
<dbReference type="InterPro" id="IPR050640">
    <property type="entry name" value="Bact_2-comp_sensor_kinase"/>
</dbReference>
<keyword evidence="5" id="KW-0812">Transmembrane</keyword>
<dbReference type="Pfam" id="PF02518">
    <property type="entry name" value="HATPase_c"/>
    <property type="match status" value="1"/>
</dbReference>
<feature type="domain" description="HAMP" evidence="6">
    <location>
        <begin position="335"/>
        <end position="387"/>
    </location>
</feature>
<dbReference type="PROSITE" id="PS50885">
    <property type="entry name" value="HAMP"/>
    <property type="match status" value="1"/>
</dbReference>
<keyword evidence="5" id="KW-0472">Membrane</keyword>
<dbReference type="EMBL" id="CP015405">
    <property type="protein sequence ID" value="ANU78704.1"/>
    <property type="molecule type" value="Genomic_DNA"/>
</dbReference>
<comment type="subcellular location">
    <subcellularLocation>
        <location evidence="1">Membrane</location>
    </subcellularLocation>
</comment>
<reference evidence="7" key="1">
    <citation type="submission" date="2017-04" db="EMBL/GenBank/DDBJ databases">
        <title>Complete Genome Sequences of Twelve Strains of a Stable Defined Moderately Diverse Mouse Microbiota 2 (sDMDMm2).</title>
        <authorList>
            <person name="Uchimura Y."/>
            <person name="Wyss M."/>
            <person name="Brugiroux S."/>
            <person name="Limenitakis J.P."/>
            <person name="Stecher B."/>
            <person name="McCoy K.D."/>
            <person name="Macpherson A.J."/>
        </authorList>
    </citation>
    <scope>NUCLEOTIDE SEQUENCE</scope>
    <source>
        <strain evidence="7">YL58</strain>
    </source>
</reference>
<sequence length="601" mass="69205">MNKRLQRLGIGRRMLMLLLGVSLVPIIFVLLISYRQSAATITRQTGELIEANLEQSSGNVQNFLDTFENLIQDIYTDQTYVDNLKPINIWDSSRFYLAKHKIEENLQNIVYINKNILGIAVTGIYGDVCFYDSMTLSGAESFCFDLDNIRNNEMVKQAYAEKQTVYSRTYHKLDTRYGEKDYFYVAHQLTDFNDYQEGPVGCILLCVDEKALCDVYRQGSTKSNITFVVNRYGDIISYPEGNYGERNIFAGEEKKERGKKEIEQAAQKFVEDNRYPGGASLSVRSKGVQNQEFYVVNVRDLNYVLKDLHNLAFLIVLVGLLAGVICVLIAVSFSKEMDRSVKPILNAMDKANNGDMDVQVPEEGMDEFARIGRHFNSMLRQIRSSNEQEKEALVREKYAEIKSLEAQINPHFLYNTLDAINWVAIDRKEYSISKMLTSLALILRYSIHKSNEIVEIRDELEYLKKYVYLQQQRFEYSFICTVEADENLMKCRIHKLLIQPLLENTLVHGFPGNTGMDEINICLTKAGEHKISIVVKDNGKGMREEQAEYFNHFDYKKERIESSIGVRNVITRIKLYYGEHGSFHVETSQEGTVITILIPYE</sequence>
<dbReference type="SUPFAM" id="SSF55874">
    <property type="entry name" value="ATPase domain of HSP90 chaperone/DNA topoisomerase II/histidine kinase"/>
    <property type="match status" value="1"/>
</dbReference>
<evidence type="ECO:0000256" key="3">
    <source>
        <dbReference type="ARBA" id="ARBA00022679"/>
    </source>
</evidence>
<dbReference type="SUPFAM" id="SSF158472">
    <property type="entry name" value="HAMP domain-like"/>
    <property type="match status" value="1"/>
</dbReference>
<evidence type="ECO:0000256" key="5">
    <source>
        <dbReference type="SAM" id="Phobius"/>
    </source>
</evidence>
<keyword evidence="4 7" id="KW-0418">Kinase</keyword>
<dbReference type="KEGG" id="byl:A4V09_15655"/>
<evidence type="ECO:0000313" key="8">
    <source>
        <dbReference type="Proteomes" id="UP000092574"/>
    </source>
</evidence>
<accession>A0A1C7IIF8</accession>
<evidence type="ECO:0000313" key="7">
    <source>
        <dbReference type="EMBL" id="ANU78704.1"/>
    </source>
</evidence>
<dbReference type="InterPro" id="IPR036890">
    <property type="entry name" value="HATPase_C_sf"/>
</dbReference>
<dbReference type="Pfam" id="PF06580">
    <property type="entry name" value="His_kinase"/>
    <property type="match status" value="1"/>
</dbReference>
<dbReference type="OrthoDB" id="9809348at2"/>